<evidence type="ECO:0000256" key="4">
    <source>
        <dbReference type="ARBA" id="ARBA00022989"/>
    </source>
</evidence>
<dbReference type="SUPFAM" id="SSF48726">
    <property type="entry name" value="Immunoglobulin"/>
    <property type="match status" value="1"/>
</dbReference>
<dbReference type="InterPro" id="IPR003599">
    <property type="entry name" value="Ig_sub"/>
</dbReference>
<evidence type="ECO:0000256" key="5">
    <source>
        <dbReference type="ARBA" id="ARBA00023136"/>
    </source>
</evidence>
<dbReference type="Gene3D" id="2.60.40.10">
    <property type="entry name" value="Immunoglobulins"/>
    <property type="match status" value="1"/>
</dbReference>
<dbReference type="EMBL" id="JAVHJS010000021">
    <property type="protein sequence ID" value="KAK2823358.1"/>
    <property type="molecule type" value="Genomic_DNA"/>
</dbReference>
<dbReference type="PANTHER" id="PTHR13869:SF24">
    <property type="entry name" value="BASEMENT MEMBRANE-SPECIFIC HEPARAN SULFATE PROTEOGLYCAN CORE PROTEIN-LIKE"/>
    <property type="match status" value="1"/>
</dbReference>
<dbReference type="GO" id="GO:0016020">
    <property type="term" value="C:membrane"/>
    <property type="evidence" value="ECO:0007669"/>
    <property type="project" value="UniProtKB-SubCell"/>
</dbReference>
<dbReference type="InterPro" id="IPR013783">
    <property type="entry name" value="Ig-like_fold"/>
</dbReference>
<feature type="domain" description="Ig-like" evidence="11">
    <location>
        <begin position="22"/>
        <end position="130"/>
    </location>
</feature>
<protein>
    <recommendedName>
        <fullName evidence="11">Ig-like domain-containing protein</fullName>
    </recommendedName>
</protein>
<name>A0AA88LT73_TACVA</name>
<evidence type="ECO:0000259" key="11">
    <source>
        <dbReference type="PROSITE" id="PS50835"/>
    </source>
</evidence>
<evidence type="ECO:0000256" key="6">
    <source>
        <dbReference type="ARBA" id="ARBA00023157"/>
    </source>
</evidence>
<keyword evidence="3" id="KW-0732">Signal</keyword>
<organism evidence="12 13">
    <name type="scientific">Tachysurus vachellii</name>
    <name type="common">Darkbarbel catfish</name>
    <name type="synonym">Pelteobagrus vachellii</name>
    <dbReference type="NCBI Taxonomy" id="175792"/>
    <lineage>
        <taxon>Eukaryota</taxon>
        <taxon>Metazoa</taxon>
        <taxon>Chordata</taxon>
        <taxon>Craniata</taxon>
        <taxon>Vertebrata</taxon>
        <taxon>Euteleostomi</taxon>
        <taxon>Actinopterygii</taxon>
        <taxon>Neopterygii</taxon>
        <taxon>Teleostei</taxon>
        <taxon>Ostariophysi</taxon>
        <taxon>Siluriformes</taxon>
        <taxon>Bagridae</taxon>
        <taxon>Tachysurus</taxon>
    </lineage>
</organism>
<dbReference type="Pfam" id="PF07686">
    <property type="entry name" value="V-set"/>
    <property type="match status" value="1"/>
</dbReference>
<keyword evidence="13" id="KW-1185">Reference proteome</keyword>
<dbReference type="PANTHER" id="PTHR13869">
    <property type="entry name" value="MYELIN P0 RELATED"/>
    <property type="match status" value="1"/>
</dbReference>
<dbReference type="InterPro" id="IPR013106">
    <property type="entry name" value="Ig_V-set"/>
</dbReference>
<dbReference type="AlphaFoldDB" id="A0AA88LT73"/>
<comment type="subcellular location">
    <subcellularLocation>
        <location evidence="1">Membrane</location>
        <topology evidence="1">Single-pass type I membrane protein</topology>
    </subcellularLocation>
</comment>
<dbReference type="InterPro" id="IPR007110">
    <property type="entry name" value="Ig-like_dom"/>
</dbReference>
<keyword evidence="2 10" id="KW-0812">Transmembrane</keyword>
<keyword evidence="5 10" id="KW-0472">Membrane</keyword>
<evidence type="ECO:0000256" key="2">
    <source>
        <dbReference type="ARBA" id="ARBA00022692"/>
    </source>
</evidence>
<keyword evidence="6" id="KW-1015">Disulfide bond</keyword>
<sequence>MYTNSNLTYICSITSKYSLQSWRASLLQTEMSVNYGEKLVIPCMAPKNLKNLTLTWTFISQNKRTDVLTYFSQTQRIKNHWDDRAELDLNKALMGDGSLYLNNLGSKHSGTYTCTYTGSQVKHIVQTLVSQTGNSGSKLWMVAITVAITVAALILLCVIFYIYRKYKGKSKDSWQDHNQQDAEMQTMHEGNSVEELQAEIKPLANHKKGESSAGKSLQ</sequence>
<gene>
    <name evidence="12" type="ORF">Q7C36_019958</name>
</gene>
<evidence type="ECO:0000256" key="8">
    <source>
        <dbReference type="ARBA" id="ARBA00023319"/>
    </source>
</evidence>
<comment type="caution">
    <text evidence="12">The sequence shown here is derived from an EMBL/GenBank/DDBJ whole genome shotgun (WGS) entry which is preliminary data.</text>
</comment>
<feature type="region of interest" description="Disordered" evidence="9">
    <location>
        <begin position="173"/>
        <end position="218"/>
    </location>
</feature>
<keyword evidence="7" id="KW-0325">Glycoprotein</keyword>
<keyword evidence="4 10" id="KW-1133">Transmembrane helix</keyword>
<evidence type="ECO:0000313" key="13">
    <source>
        <dbReference type="Proteomes" id="UP001187315"/>
    </source>
</evidence>
<feature type="transmembrane region" description="Helical" evidence="10">
    <location>
        <begin position="139"/>
        <end position="163"/>
    </location>
</feature>
<evidence type="ECO:0000256" key="7">
    <source>
        <dbReference type="ARBA" id="ARBA00023180"/>
    </source>
</evidence>
<evidence type="ECO:0000256" key="9">
    <source>
        <dbReference type="SAM" id="MobiDB-lite"/>
    </source>
</evidence>
<keyword evidence="8" id="KW-0393">Immunoglobulin domain</keyword>
<dbReference type="Proteomes" id="UP001187315">
    <property type="component" value="Unassembled WGS sequence"/>
</dbReference>
<dbReference type="InterPro" id="IPR000920">
    <property type="entry name" value="Myelin_P0-rel"/>
</dbReference>
<dbReference type="InterPro" id="IPR036179">
    <property type="entry name" value="Ig-like_dom_sf"/>
</dbReference>
<dbReference type="SMART" id="SM00409">
    <property type="entry name" value="IG"/>
    <property type="match status" value="1"/>
</dbReference>
<evidence type="ECO:0000256" key="10">
    <source>
        <dbReference type="SAM" id="Phobius"/>
    </source>
</evidence>
<evidence type="ECO:0000313" key="12">
    <source>
        <dbReference type="EMBL" id="KAK2823358.1"/>
    </source>
</evidence>
<evidence type="ECO:0000256" key="3">
    <source>
        <dbReference type="ARBA" id="ARBA00022729"/>
    </source>
</evidence>
<proteinExistence type="predicted"/>
<evidence type="ECO:0000256" key="1">
    <source>
        <dbReference type="ARBA" id="ARBA00004479"/>
    </source>
</evidence>
<dbReference type="PROSITE" id="PS50835">
    <property type="entry name" value="IG_LIKE"/>
    <property type="match status" value="1"/>
</dbReference>
<accession>A0AA88LT73</accession>
<reference evidence="12" key="1">
    <citation type="submission" date="2023-08" db="EMBL/GenBank/DDBJ databases">
        <title>Pelteobagrus vachellii genome.</title>
        <authorList>
            <person name="Liu H."/>
        </authorList>
    </citation>
    <scope>NUCLEOTIDE SEQUENCE</scope>
    <source>
        <strain evidence="12">PRFRI_2022a</strain>
        <tissue evidence="12">Muscle</tissue>
    </source>
</reference>